<evidence type="ECO:0000256" key="1">
    <source>
        <dbReference type="SAM" id="MobiDB-lite"/>
    </source>
</evidence>
<comment type="caution">
    <text evidence="2">The sequence shown here is derived from an EMBL/GenBank/DDBJ whole genome shotgun (WGS) entry which is preliminary data.</text>
</comment>
<protein>
    <submittedName>
        <fullName evidence="2">Uncharacterized protein</fullName>
    </submittedName>
</protein>
<feature type="non-terminal residue" evidence="2">
    <location>
        <position position="89"/>
    </location>
</feature>
<feature type="region of interest" description="Disordered" evidence="1">
    <location>
        <begin position="58"/>
        <end position="89"/>
    </location>
</feature>
<evidence type="ECO:0000313" key="3">
    <source>
        <dbReference type="Proteomes" id="UP000886520"/>
    </source>
</evidence>
<feature type="non-terminal residue" evidence="2">
    <location>
        <position position="1"/>
    </location>
</feature>
<accession>A0A9D4UF71</accession>
<proteinExistence type="predicted"/>
<sequence length="89" mass="10451">DQGVNEVTMDCQSECDCCKCLQEEVGVLVTTRSKARLKPPLDWEEQKEIWDEVAEDLMEKDQQQSKLKSKEKGVKREDKERERMDALFE</sequence>
<gene>
    <name evidence="2" type="ORF">GOP47_0017313</name>
</gene>
<evidence type="ECO:0000313" key="2">
    <source>
        <dbReference type="EMBL" id="KAI5066785.1"/>
    </source>
</evidence>
<dbReference type="Proteomes" id="UP000886520">
    <property type="component" value="Chromosome 17"/>
</dbReference>
<dbReference type="EMBL" id="JABFUD020000017">
    <property type="protein sequence ID" value="KAI5066785.1"/>
    <property type="molecule type" value="Genomic_DNA"/>
</dbReference>
<keyword evidence="3" id="KW-1185">Reference proteome</keyword>
<dbReference type="AlphaFoldDB" id="A0A9D4UF71"/>
<organism evidence="2 3">
    <name type="scientific">Adiantum capillus-veneris</name>
    <name type="common">Maidenhair fern</name>
    <dbReference type="NCBI Taxonomy" id="13818"/>
    <lineage>
        <taxon>Eukaryota</taxon>
        <taxon>Viridiplantae</taxon>
        <taxon>Streptophyta</taxon>
        <taxon>Embryophyta</taxon>
        <taxon>Tracheophyta</taxon>
        <taxon>Polypodiopsida</taxon>
        <taxon>Polypodiidae</taxon>
        <taxon>Polypodiales</taxon>
        <taxon>Pteridineae</taxon>
        <taxon>Pteridaceae</taxon>
        <taxon>Vittarioideae</taxon>
        <taxon>Adiantum</taxon>
    </lineage>
</organism>
<name>A0A9D4UF71_ADICA</name>
<reference evidence="2" key="1">
    <citation type="submission" date="2021-01" db="EMBL/GenBank/DDBJ databases">
        <title>Adiantum capillus-veneris genome.</title>
        <authorList>
            <person name="Fang Y."/>
            <person name="Liao Q."/>
        </authorList>
    </citation>
    <scope>NUCLEOTIDE SEQUENCE</scope>
    <source>
        <strain evidence="2">H3</strain>
        <tissue evidence="2">Leaf</tissue>
    </source>
</reference>